<comment type="caution">
    <text evidence="1">The sequence shown here is derived from an EMBL/GenBank/DDBJ whole genome shotgun (WGS) entry which is preliminary data.</text>
</comment>
<organism evidence="1 2">
    <name type="scientific">Paucilactobacillus oligofermentans DSM 15707 = LMG 22743</name>
    <dbReference type="NCBI Taxonomy" id="1423778"/>
    <lineage>
        <taxon>Bacteria</taxon>
        <taxon>Bacillati</taxon>
        <taxon>Bacillota</taxon>
        <taxon>Bacilli</taxon>
        <taxon>Lactobacillales</taxon>
        <taxon>Lactobacillaceae</taxon>
        <taxon>Paucilactobacillus</taxon>
    </lineage>
</organism>
<gene>
    <name evidence="1" type="ORF">FC70_GL000670</name>
</gene>
<keyword evidence="2" id="KW-1185">Reference proteome</keyword>
<proteinExistence type="predicted"/>
<sequence length="50" mass="5290">MFNYHKVSTEKIGSVAQSVEQWIEAPCVGSSILSRAIDGGVAKLAKRGGL</sequence>
<evidence type="ECO:0000313" key="2">
    <source>
        <dbReference type="Proteomes" id="UP000051697"/>
    </source>
</evidence>
<dbReference type="Proteomes" id="UP000051697">
    <property type="component" value="Unassembled WGS sequence"/>
</dbReference>
<evidence type="ECO:0000313" key="1">
    <source>
        <dbReference type="EMBL" id="KRL56082.1"/>
    </source>
</evidence>
<dbReference type="AlphaFoldDB" id="A0A0R1RPN1"/>
<name>A0A0R1RPN1_9LACO</name>
<protein>
    <submittedName>
        <fullName evidence="1">Uncharacterized protein</fullName>
    </submittedName>
</protein>
<accession>A0A0R1RPN1</accession>
<reference evidence="1 2" key="1">
    <citation type="journal article" date="2015" name="Genome Announc.">
        <title>Expanding the biotechnology potential of lactobacilli through comparative genomics of 213 strains and associated genera.</title>
        <authorList>
            <person name="Sun Z."/>
            <person name="Harris H.M."/>
            <person name="McCann A."/>
            <person name="Guo C."/>
            <person name="Argimon S."/>
            <person name="Zhang W."/>
            <person name="Yang X."/>
            <person name="Jeffery I.B."/>
            <person name="Cooney J.C."/>
            <person name="Kagawa T.F."/>
            <person name="Liu W."/>
            <person name="Song Y."/>
            <person name="Salvetti E."/>
            <person name="Wrobel A."/>
            <person name="Rasinkangas P."/>
            <person name="Parkhill J."/>
            <person name="Rea M.C."/>
            <person name="O'Sullivan O."/>
            <person name="Ritari J."/>
            <person name="Douillard F.P."/>
            <person name="Paul Ross R."/>
            <person name="Yang R."/>
            <person name="Briner A.E."/>
            <person name="Felis G.E."/>
            <person name="de Vos W.M."/>
            <person name="Barrangou R."/>
            <person name="Klaenhammer T.R."/>
            <person name="Caufield P.W."/>
            <person name="Cui Y."/>
            <person name="Zhang H."/>
            <person name="O'Toole P.W."/>
        </authorList>
    </citation>
    <scope>NUCLEOTIDE SEQUENCE [LARGE SCALE GENOMIC DNA]</scope>
    <source>
        <strain evidence="1 2">DSM 15707</strain>
    </source>
</reference>
<dbReference type="EMBL" id="AZFE01000030">
    <property type="protein sequence ID" value="KRL56082.1"/>
    <property type="molecule type" value="Genomic_DNA"/>
</dbReference>
<dbReference type="AntiFam" id="ANF00010">
    <property type="entry name" value="tRNA translation"/>
</dbReference>